<dbReference type="InterPro" id="IPR019931">
    <property type="entry name" value="LPXTG_anchor"/>
</dbReference>
<dbReference type="PROSITE" id="PS50847">
    <property type="entry name" value="GRAM_POS_ANCHORING"/>
    <property type="match status" value="1"/>
</dbReference>
<dbReference type="Pfam" id="PF09479">
    <property type="entry name" value="Flg_new"/>
    <property type="match status" value="1"/>
</dbReference>
<evidence type="ECO:0000256" key="6">
    <source>
        <dbReference type="SAM" id="MobiDB-lite"/>
    </source>
</evidence>
<dbReference type="Proteomes" id="UP000697330">
    <property type="component" value="Unassembled WGS sequence"/>
</dbReference>
<evidence type="ECO:0000256" key="3">
    <source>
        <dbReference type="ARBA" id="ARBA00022525"/>
    </source>
</evidence>
<dbReference type="NCBIfam" id="TIGR02543">
    <property type="entry name" value="List_Bact_rpt"/>
    <property type="match status" value="1"/>
</dbReference>
<keyword evidence="4 8" id="KW-0732">Signal</keyword>
<evidence type="ECO:0000313" key="10">
    <source>
        <dbReference type="EMBL" id="HJF45545.1"/>
    </source>
</evidence>
<proteinExistence type="predicted"/>
<keyword evidence="7" id="KW-0812">Transmembrane</keyword>
<dbReference type="InterPro" id="IPR013378">
    <property type="entry name" value="InlB-like_B-rpt"/>
</dbReference>
<reference evidence="10" key="1">
    <citation type="journal article" date="2021" name="PeerJ">
        <title>Extensive microbial diversity within the chicken gut microbiome revealed by metagenomics and culture.</title>
        <authorList>
            <person name="Gilroy R."/>
            <person name="Ravi A."/>
            <person name="Getino M."/>
            <person name="Pursley I."/>
            <person name="Horton D.L."/>
            <person name="Alikhan N.F."/>
            <person name="Baker D."/>
            <person name="Gharbi K."/>
            <person name="Hall N."/>
            <person name="Watson M."/>
            <person name="Adriaenssens E.M."/>
            <person name="Foster-Nyarko E."/>
            <person name="Jarju S."/>
            <person name="Secka A."/>
            <person name="Antonio M."/>
            <person name="Oren A."/>
            <person name="Chaudhuri R.R."/>
            <person name="La Ragione R."/>
            <person name="Hildebrand F."/>
            <person name="Pallen M.J."/>
        </authorList>
    </citation>
    <scope>NUCLEOTIDE SEQUENCE</scope>
    <source>
        <strain evidence="10">CHK124-7917</strain>
    </source>
</reference>
<dbReference type="RefSeq" id="WP_274959296.1">
    <property type="nucleotide sequence ID" value="NZ_DYWQ01000104.1"/>
</dbReference>
<feature type="compositionally biased region" description="Polar residues" evidence="6">
    <location>
        <begin position="591"/>
        <end position="605"/>
    </location>
</feature>
<feature type="transmembrane region" description="Helical" evidence="7">
    <location>
        <begin position="645"/>
        <end position="665"/>
    </location>
</feature>
<evidence type="ECO:0000256" key="1">
    <source>
        <dbReference type="ARBA" id="ARBA00004196"/>
    </source>
</evidence>
<dbReference type="AlphaFoldDB" id="A0A921GG28"/>
<organism evidence="10 11">
    <name type="scientific">Thermophilibacter provencensis</name>
    <dbReference type="NCBI Taxonomy" id="1852386"/>
    <lineage>
        <taxon>Bacteria</taxon>
        <taxon>Bacillati</taxon>
        <taxon>Actinomycetota</taxon>
        <taxon>Coriobacteriia</taxon>
        <taxon>Coriobacteriales</taxon>
        <taxon>Atopobiaceae</taxon>
        <taxon>Thermophilibacter</taxon>
    </lineage>
</organism>
<dbReference type="GO" id="GO:0030313">
    <property type="term" value="C:cell envelope"/>
    <property type="evidence" value="ECO:0007669"/>
    <property type="project" value="UniProtKB-SubCell"/>
</dbReference>
<feature type="chain" id="PRO_5037456560" evidence="8">
    <location>
        <begin position="33"/>
        <end position="670"/>
    </location>
</feature>
<keyword evidence="5" id="KW-0572">Peptidoglycan-anchor</keyword>
<sequence>MHRTNRRAYVISALVAICATLAFSLAPLNAQALSTDSFYTGTKSGGGSRVNAEPVTAETGVTYALYYTDDSGQTSNYAYVSDTDVNRMDKSVADVDLVRNLRAVIVVTNPTDAPISINARVTTPYGDYAGGGGNDRPVVRLSGPATIETTAPDTELFAKLSADSGSTELVSLGDAAGAYAGANSWADLKTIALSGSIQPSETVTITLPLELTNRSREVLYGHGFARVGLWSSSTLEGRNTGASTFLRFAEQLTEKDADGKTVDLFSGGGKYLGVTLLPDGSPLSGTFTPVPAEVQEAIPEVSLEDFHIDNINYLDRHSPADNQSMYSGSVYTIDLRRIRDAIKDLGWSVGTGSSAVVYPGLPDWVLSVDDDPSDDLMQEYRYRKAAAAADIVNPDGSKAILDGVNADGIRIGSVHVRLRPTVQTRDLELSVGDTWQPSDSLVSMVDHAGSQVSLDDTAHARVEHNVDTTLPGVYAVRFYHHPSGNAASGGDYETSRAASVTVMGDYRIAYDANGGTGAPATEESRAAAATLETAASSQEPTREGFAFVGWNTKADGTGTAYDAGAHLSLPYANHDLTLYAQWKPVDKDPGTSGQQDGKDGSSTSPRGEKNGVRGGDSTSEKSGTKKASARQRAGVPETGDATTNVPLFLLGAAIPLVAVGSILIVRERRS</sequence>
<keyword evidence="3" id="KW-0964">Secreted</keyword>
<feature type="signal peptide" evidence="8">
    <location>
        <begin position="1"/>
        <end position="32"/>
    </location>
</feature>
<feature type="domain" description="Gram-positive cocci surface proteins LPxTG" evidence="9">
    <location>
        <begin position="635"/>
        <end position="670"/>
    </location>
</feature>
<evidence type="ECO:0000259" key="9">
    <source>
        <dbReference type="PROSITE" id="PS50847"/>
    </source>
</evidence>
<keyword evidence="7" id="KW-1133">Transmembrane helix</keyword>
<dbReference type="EMBL" id="DYWQ01000104">
    <property type="protein sequence ID" value="HJF45545.1"/>
    <property type="molecule type" value="Genomic_DNA"/>
</dbReference>
<comment type="subcellular location">
    <subcellularLocation>
        <location evidence="1">Cell envelope</location>
    </subcellularLocation>
</comment>
<keyword evidence="2" id="KW-0134">Cell wall</keyword>
<evidence type="ECO:0000256" key="2">
    <source>
        <dbReference type="ARBA" id="ARBA00022512"/>
    </source>
</evidence>
<gene>
    <name evidence="10" type="ORF">K8U72_07175</name>
</gene>
<evidence type="ECO:0000256" key="7">
    <source>
        <dbReference type="SAM" id="Phobius"/>
    </source>
</evidence>
<protein>
    <submittedName>
        <fullName evidence="10">InlB B-repeat-containing protein</fullName>
    </submittedName>
</protein>
<name>A0A921GG28_9ACTN</name>
<reference evidence="10" key="2">
    <citation type="submission" date="2021-09" db="EMBL/GenBank/DDBJ databases">
        <authorList>
            <person name="Gilroy R."/>
        </authorList>
    </citation>
    <scope>NUCLEOTIDE SEQUENCE</scope>
    <source>
        <strain evidence="10">CHK124-7917</strain>
    </source>
</reference>
<evidence type="ECO:0000256" key="4">
    <source>
        <dbReference type="ARBA" id="ARBA00022729"/>
    </source>
</evidence>
<dbReference type="Gene3D" id="2.60.40.4270">
    <property type="entry name" value="Listeria-Bacteroides repeat domain"/>
    <property type="match status" value="1"/>
</dbReference>
<evidence type="ECO:0000313" key="11">
    <source>
        <dbReference type="Proteomes" id="UP000697330"/>
    </source>
</evidence>
<comment type="caution">
    <text evidence="10">The sequence shown here is derived from an EMBL/GenBank/DDBJ whole genome shotgun (WGS) entry which is preliminary data.</text>
</comment>
<accession>A0A921GG28</accession>
<evidence type="ECO:0000256" key="8">
    <source>
        <dbReference type="SAM" id="SignalP"/>
    </source>
</evidence>
<keyword evidence="7" id="KW-0472">Membrane</keyword>
<feature type="region of interest" description="Disordered" evidence="6">
    <location>
        <begin position="583"/>
        <end position="641"/>
    </location>
</feature>
<evidence type="ECO:0000256" key="5">
    <source>
        <dbReference type="ARBA" id="ARBA00023088"/>
    </source>
</evidence>
<dbReference type="InterPro" id="IPR042229">
    <property type="entry name" value="Listeria/Bacterioides_rpt_sf"/>
</dbReference>